<gene>
    <name evidence="2" type="ORF">FJZ47_02385</name>
</gene>
<dbReference type="Proteomes" id="UP000712673">
    <property type="component" value="Unassembled WGS sequence"/>
</dbReference>
<keyword evidence="1" id="KW-0812">Transmembrane</keyword>
<evidence type="ECO:0000313" key="2">
    <source>
        <dbReference type="EMBL" id="MBM3222641.1"/>
    </source>
</evidence>
<keyword evidence="1" id="KW-1133">Transmembrane helix</keyword>
<keyword evidence="1" id="KW-0472">Membrane</keyword>
<evidence type="ECO:0008006" key="4">
    <source>
        <dbReference type="Google" id="ProtNLM"/>
    </source>
</evidence>
<evidence type="ECO:0000313" key="3">
    <source>
        <dbReference type="Proteomes" id="UP000712673"/>
    </source>
</evidence>
<name>A0A937VZU9_UNCTE</name>
<organism evidence="2 3">
    <name type="scientific">Tectimicrobiota bacterium</name>
    <dbReference type="NCBI Taxonomy" id="2528274"/>
    <lineage>
        <taxon>Bacteria</taxon>
        <taxon>Pseudomonadati</taxon>
        <taxon>Nitrospinota/Tectimicrobiota group</taxon>
        <taxon>Candidatus Tectimicrobiota</taxon>
    </lineage>
</organism>
<evidence type="ECO:0000256" key="1">
    <source>
        <dbReference type="SAM" id="Phobius"/>
    </source>
</evidence>
<accession>A0A937VZU9</accession>
<dbReference type="AlphaFoldDB" id="A0A937VZU9"/>
<sequence length="210" mass="22841">MLSAHGQCSPLRLPWRRTLQGVRAEAGLSLPEVLTAVMVFSLGLAGLGGLQITALKLNTDSYIKTQMATIAQEQMEALLALPFTHADLQDSAAEIGQTTTRCVLYPPEGMRPCLEDGFESAHPVRRGRQYCRLTVQGPRSTACSDSNFPPPGVGYKVRWSVDVDEFGNPNPLAAKLAYLTITVSREVIGKEQHSQIKTHTVSFAKSSRSS</sequence>
<reference evidence="2" key="1">
    <citation type="submission" date="2019-03" db="EMBL/GenBank/DDBJ databases">
        <title>Lake Tanganyika Metagenome-Assembled Genomes (MAGs).</title>
        <authorList>
            <person name="Tran P."/>
        </authorList>
    </citation>
    <scope>NUCLEOTIDE SEQUENCE</scope>
    <source>
        <strain evidence="2">K_DeepCast_65m_m2_066</strain>
    </source>
</reference>
<protein>
    <recommendedName>
        <fullName evidence="4">Prepilin-type N-terminal cleavage/methylation domain-containing protein</fullName>
    </recommendedName>
</protein>
<feature type="transmembrane region" description="Helical" evidence="1">
    <location>
        <begin position="33"/>
        <end position="55"/>
    </location>
</feature>
<dbReference type="EMBL" id="VGLS01000039">
    <property type="protein sequence ID" value="MBM3222641.1"/>
    <property type="molecule type" value="Genomic_DNA"/>
</dbReference>
<comment type="caution">
    <text evidence="2">The sequence shown here is derived from an EMBL/GenBank/DDBJ whole genome shotgun (WGS) entry which is preliminary data.</text>
</comment>
<proteinExistence type="predicted"/>